<dbReference type="Gene3D" id="2.120.10.30">
    <property type="entry name" value="TolB, C-terminal domain"/>
    <property type="match status" value="1"/>
</dbReference>
<dbReference type="EMBL" id="FOPC01000012">
    <property type="protein sequence ID" value="SFG99282.1"/>
    <property type="molecule type" value="Genomic_DNA"/>
</dbReference>
<dbReference type="InterPro" id="IPR009056">
    <property type="entry name" value="Cyt_c-like_dom"/>
</dbReference>
<protein>
    <submittedName>
        <fullName evidence="7">Glucose/arabinose dehydrogenase, beta-propeller fold</fullName>
    </submittedName>
</protein>
<dbReference type="STRING" id="435880.SAMN04487988_11279"/>
<dbReference type="PANTHER" id="PTHR40469:SF2">
    <property type="entry name" value="GALACTOSE-BINDING DOMAIN-LIKE SUPERFAMILY PROTEIN"/>
    <property type="match status" value="1"/>
</dbReference>
<dbReference type="Gene3D" id="1.10.760.10">
    <property type="entry name" value="Cytochrome c-like domain"/>
    <property type="match status" value="1"/>
</dbReference>
<organism evidence="7 8">
    <name type="scientific">Algoriphagus hitonicola</name>
    <dbReference type="NCBI Taxonomy" id="435880"/>
    <lineage>
        <taxon>Bacteria</taxon>
        <taxon>Pseudomonadati</taxon>
        <taxon>Bacteroidota</taxon>
        <taxon>Cytophagia</taxon>
        <taxon>Cytophagales</taxon>
        <taxon>Cyclobacteriaceae</taxon>
        <taxon>Algoriphagus</taxon>
    </lineage>
</organism>
<dbReference type="InterPro" id="IPR029062">
    <property type="entry name" value="Class_I_gatase-like"/>
</dbReference>
<evidence type="ECO:0000259" key="5">
    <source>
        <dbReference type="PROSITE" id="PS50093"/>
    </source>
</evidence>
<feature type="domain" description="Cytochrome c" evidence="6">
    <location>
        <begin position="884"/>
        <end position="967"/>
    </location>
</feature>
<dbReference type="Gene3D" id="2.60.40.10">
    <property type="entry name" value="Immunoglobulins"/>
    <property type="match status" value="1"/>
</dbReference>
<dbReference type="Gene3D" id="3.40.50.880">
    <property type="match status" value="1"/>
</dbReference>
<keyword evidence="1 4" id="KW-0349">Heme</keyword>
<dbReference type="SUPFAM" id="SSF49299">
    <property type="entry name" value="PKD domain"/>
    <property type="match status" value="1"/>
</dbReference>
<dbReference type="Pfam" id="PF06283">
    <property type="entry name" value="ThuA"/>
    <property type="match status" value="1"/>
</dbReference>
<dbReference type="SUPFAM" id="SSF46626">
    <property type="entry name" value="Cytochrome c"/>
    <property type="match status" value="1"/>
</dbReference>
<dbReference type="SUPFAM" id="SSF50952">
    <property type="entry name" value="Soluble quinoprotein glucose dehydrogenase"/>
    <property type="match status" value="1"/>
</dbReference>
<dbReference type="InterPro" id="IPR012938">
    <property type="entry name" value="Glc/Sorbosone_DH"/>
</dbReference>
<keyword evidence="3 4" id="KW-0408">Iron</keyword>
<keyword evidence="2 4" id="KW-0479">Metal-binding</keyword>
<dbReference type="InterPro" id="IPR035986">
    <property type="entry name" value="PKD_dom_sf"/>
</dbReference>
<evidence type="ECO:0000256" key="1">
    <source>
        <dbReference type="ARBA" id="ARBA00022617"/>
    </source>
</evidence>
<evidence type="ECO:0000313" key="8">
    <source>
        <dbReference type="Proteomes" id="UP000199642"/>
    </source>
</evidence>
<reference evidence="8" key="1">
    <citation type="submission" date="2016-10" db="EMBL/GenBank/DDBJ databases">
        <authorList>
            <person name="Varghese N."/>
            <person name="Submissions S."/>
        </authorList>
    </citation>
    <scope>NUCLEOTIDE SEQUENCE [LARGE SCALE GENOMIC DNA]</scope>
    <source>
        <strain evidence="8">DSM 19315</strain>
    </source>
</reference>
<sequence length="1156" mass="126802">MPNLSKNYLSMNFPKNLKNLIAILPLAMMMGILVSSCSNKREGDPKVLVFHKTAGFYHESIPSGIAAIEKLGAENGFVVDATDNASDINEENLEKYAAVIWLSTTGDVLNHYQEADFERYIQSGGGFVGIHAAADTEYEWGWYNQLVGGYFADHPGINDPHPNVQEGVITKTGESHPSVDFLPDSWKRTDEWYSYKEVNPDTKKLLMLDESSYQGGLDMGEHPIAWVHDFDGGRAFYTGGGHTNESYEEENFVKHLLAGIQYAIGDNLNLDYAQAKQKRTPEENRFTKTMLAEGDFTEPTELTVLPNLDILVSQRRGEILYWDENAQSLSEVAKLDVYWQSGVQGVNAEEGLMGIQKDPNYAQNNFVFVYYAPSGDEEINRLSRFTFKDGVWDMDSETIIMDIPSDRYICCHTGGSIAFDKDGNLFLSLGDNSTPFNQNESRYTLNGYAPLDARDGRNQWDARRSSGNSNDLRGKILRIKVADDGSYTIPEGNLYPEGTEGTKPEIYVQGNRNPYRISVDQKTGFLYWGEVGPDARADSIDWKGPKGYDEVNQARKAGNFGWPYQIGDNYAYREFNYETGKTGPAFDPAKPVNNSPHNTGLKELPPAQPAFIWYPYDNSPDFPQVGTGGRNAMAGPVYYSDMYPEDTRFPDYFDGKLFIYDWIRGWIKVVTMEENGDFSKMEPFMAGTKFNSLIDMEMGPDGKMYILEYGTGWFSKNSDSGLSRIDFNGGNRPPVVTEVDSDKTSGSLPLTVTFTAEASDPENDAISYTWDLGNGKTETTTEPQVTATYDQVGEYEVTVAASDDSGLSGTGPKATVYAGNVAPEVTISINGNQTFYFPGQRVSYEVSVSDEDHPEINAENLFVAADYIESFDQAEADMGHKVMSEAMTGKALVQSLTCKTCHKEDEASIGPAYTAVAEKYRTRQANYLKEKIKNGGGGVWGETAMPANPDLKESDLNALVAYIFSLKGEQTPSLPASGTLDPTMGKTPSPMGALMINASYTDQGGENIKPLSGGTTKTLLPNTLDPGLATDLEGYSSMAFDGRNLLMVPSETASFGLPAVDLTGIGSVTFTVASPEEIETPVNFEIRVGSPSGNVIAQGTYTQGPAVKDPNVPVMFAQATIPVTGTANGEKIYIVTSPESGELGTFIISAITFNAN</sequence>
<dbReference type="InterPro" id="IPR029010">
    <property type="entry name" value="ThuA-like"/>
</dbReference>
<dbReference type="InterPro" id="IPR011041">
    <property type="entry name" value="Quinoprot_gluc/sorb_DH_b-prop"/>
</dbReference>
<dbReference type="PROSITE" id="PS51007">
    <property type="entry name" value="CYTC"/>
    <property type="match status" value="1"/>
</dbReference>
<dbReference type="InterPro" id="IPR036909">
    <property type="entry name" value="Cyt_c-like_dom_sf"/>
</dbReference>
<dbReference type="Pfam" id="PF07995">
    <property type="entry name" value="GSDH"/>
    <property type="match status" value="1"/>
</dbReference>
<dbReference type="SMART" id="SM00089">
    <property type="entry name" value="PKD"/>
    <property type="match status" value="1"/>
</dbReference>
<gene>
    <name evidence="7" type="ORF">SAMN04487988_11279</name>
</gene>
<dbReference type="GO" id="GO:0020037">
    <property type="term" value="F:heme binding"/>
    <property type="evidence" value="ECO:0007669"/>
    <property type="project" value="InterPro"/>
</dbReference>
<dbReference type="CDD" id="cd00146">
    <property type="entry name" value="PKD"/>
    <property type="match status" value="1"/>
</dbReference>
<dbReference type="Pfam" id="PF00034">
    <property type="entry name" value="Cytochrom_C"/>
    <property type="match status" value="1"/>
</dbReference>
<dbReference type="PROSITE" id="PS50093">
    <property type="entry name" value="PKD"/>
    <property type="match status" value="1"/>
</dbReference>
<evidence type="ECO:0000313" key="7">
    <source>
        <dbReference type="EMBL" id="SFG99282.1"/>
    </source>
</evidence>
<dbReference type="InterPro" id="IPR011042">
    <property type="entry name" value="6-blade_b-propeller_TolB-like"/>
</dbReference>
<proteinExistence type="predicted"/>
<accession>A0A1I2WDC6</accession>
<evidence type="ECO:0000259" key="6">
    <source>
        <dbReference type="PROSITE" id="PS51007"/>
    </source>
</evidence>
<name>A0A1I2WDC6_9BACT</name>
<keyword evidence="8" id="KW-1185">Reference proteome</keyword>
<dbReference type="InterPro" id="IPR013783">
    <property type="entry name" value="Ig-like_fold"/>
</dbReference>
<feature type="domain" description="PKD" evidence="5">
    <location>
        <begin position="735"/>
        <end position="806"/>
    </location>
</feature>
<dbReference type="GO" id="GO:0009055">
    <property type="term" value="F:electron transfer activity"/>
    <property type="evidence" value="ECO:0007669"/>
    <property type="project" value="InterPro"/>
</dbReference>
<dbReference type="InterPro" id="IPR000601">
    <property type="entry name" value="PKD_dom"/>
</dbReference>
<evidence type="ECO:0000256" key="4">
    <source>
        <dbReference type="PROSITE-ProRule" id="PRU00433"/>
    </source>
</evidence>
<evidence type="ECO:0000256" key="2">
    <source>
        <dbReference type="ARBA" id="ARBA00022723"/>
    </source>
</evidence>
<dbReference type="AlphaFoldDB" id="A0A1I2WDC6"/>
<dbReference type="SUPFAM" id="SSF52317">
    <property type="entry name" value="Class I glutamine amidotransferase-like"/>
    <property type="match status" value="1"/>
</dbReference>
<dbReference type="Proteomes" id="UP000199642">
    <property type="component" value="Unassembled WGS sequence"/>
</dbReference>
<evidence type="ECO:0000256" key="3">
    <source>
        <dbReference type="ARBA" id="ARBA00023004"/>
    </source>
</evidence>
<dbReference type="PANTHER" id="PTHR40469">
    <property type="entry name" value="SECRETED GLYCOSYL HYDROLASE"/>
    <property type="match status" value="1"/>
</dbReference>
<dbReference type="GO" id="GO:0046872">
    <property type="term" value="F:metal ion binding"/>
    <property type="evidence" value="ECO:0007669"/>
    <property type="project" value="UniProtKB-KW"/>
</dbReference>
<dbReference type="Pfam" id="PF00801">
    <property type="entry name" value="PKD"/>
    <property type="match status" value="1"/>
</dbReference>
<dbReference type="InterPro" id="IPR022409">
    <property type="entry name" value="PKD/Chitinase_dom"/>
</dbReference>